<dbReference type="UniPathway" id="UPA00253">
    <property type="reaction ID" value="UER00332"/>
</dbReference>
<evidence type="ECO:0000256" key="4">
    <source>
        <dbReference type="ARBA" id="ARBA00022642"/>
    </source>
</evidence>
<accession>A0A1F5TQV0</accession>
<proteinExistence type="predicted"/>
<evidence type="ECO:0000256" key="9">
    <source>
        <dbReference type="ARBA" id="ARBA00022840"/>
    </source>
</evidence>
<evidence type="ECO:0000313" key="16">
    <source>
        <dbReference type="Proteomes" id="UP000177579"/>
    </source>
</evidence>
<feature type="domain" description="Cytidyltransferase-like" evidence="14">
    <location>
        <begin position="6"/>
        <end position="167"/>
    </location>
</feature>
<gene>
    <name evidence="15" type="ORF">A2531_00325</name>
</gene>
<dbReference type="InterPro" id="IPR014729">
    <property type="entry name" value="Rossmann-like_a/b/a_fold"/>
</dbReference>
<evidence type="ECO:0000256" key="8">
    <source>
        <dbReference type="ARBA" id="ARBA00022777"/>
    </source>
</evidence>
<dbReference type="InterPro" id="IPR002504">
    <property type="entry name" value="NADK"/>
</dbReference>
<comment type="function">
    <text evidence="1">Catalyzes the reversible adenylation of nicotinate mononucleotide (NaMN) to nicotinic acid adenine dinucleotide (NaAD).</text>
</comment>
<evidence type="ECO:0000256" key="13">
    <source>
        <dbReference type="ARBA" id="ARBA00048721"/>
    </source>
</evidence>
<evidence type="ECO:0000256" key="1">
    <source>
        <dbReference type="ARBA" id="ARBA00002324"/>
    </source>
</evidence>
<dbReference type="Gene3D" id="2.60.200.30">
    <property type="entry name" value="Probable inorganic polyphosphate/atp-NAD kinase, domain 2"/>
    <property type="match status" value="1"/>
</dbReference>
<comment type="caution">
    <text evidence="15">The sequence shown here is derived from an EMBL/GenBank/DDBJ whole genome shotgun (WGS) entry which is preliminary data.</text>
</comment>
<dbReference type="Pfam" id="PF01513">
    <property type="entry name" value="NAD_kinase"/>
    <property type="match status" value="1"/>
</dbReference>
<keyword evidence="5" id="KW-0808">Transferase</keyword>
<evidence type="ECO:0000256" key="10">
    <source>
        <dbReference type="ARBA" id="ARBA00022857"/>
    </source>
</evidence>
<evidence type="ECO:0000256" key="6">
    <source>
        <dbReference type="ARBA" id="ARBA00022695"/>
    </source>
</evidence>
<dbReference type="GO" id="GO:0009435">
    <property type="term" value="P:NAD+ biosynthetic process"/>
    <property type="evidence" value="ECO:0007669"/>
    <property type="project" value="UniProtKB-UniPathway"/>
</dbReference>
<dbReference type="Proteomes" id="UP000177579">
    <property type="component" value="Unassembled WGS sequence"/>
</dbReference>
<keyword evidence="7" id="KW-0547">Nucleotide-binding</keyword>
<organism evidence="15 16">
    <name type="scientific">Candidatus Falkowbacteria bacterium RIFOXYD2_FULL_34_120</name>
    <dbReference type="NCBI Taxonomy" id="1798007"/>
    <lineage>
        <taxon>Bacteria</taxon>
        <taxon>Candidatus Falkowiibacteriota</taxon>
    </lineage>
</organism>
<dbReference type="EC" id="2.7.7.18" evidence="3"/>
<keyword evidence="4" id="KW-0662">Pyridine nucleotide biosynthesis</keyword>
<comment type="pathway">
    <text evidence="2">Cofactor biosynthesis; NAD(+) biosynthesis; deamido-NAD(+) from nicotinate D-ribonucleotide: step 1/1.</text>
</comment>
<name>A0A1F5TQV0_9BACT</name>
<protein>
    <recommendedName>
        <fullName evidence="3">nicotinate-nucleotide adenylyltransferase</fullName>
        <ecNumber evidence="3">2.7.7.18</ecNumber>
    </recommendedName>
</protein>
<evidence type="ECO:0000256" key="7">
    <source>
        <dbReference type="ARBA" id="ARBA00022741"/>
    </source>
</evidence>
<keyword evidence="11" id="KW-0520">NAD</keyword>
<evidence type="ECO:0000256" key="5">
    <source>
        <dbReference type="ARBA" id="ARBA00022679"/>
    </source>
</evidence>
<evidence type="ECO:0000256" key="3">
    <source>
        <dbReference type="ARBA" id="ARBA00012389"/>
    </source>
</evidence>
<evidence type="ECO:0000256" key="2">
    <source>
        <dbReference type="ARBA" id="ARBA00005019"/>
    </source>
</evidence>
<dbReference type="InterPro" id="IPR004821">
    <property type="entry name" value="Cyt_trans-like"/>
</dbReference>
<dbReference type="SUPFAM" id="SSF52374">
    <property type="entry name" value="Nucleotidylyl transferase"/>
    <property type="match status" value="1"/>
</dbReference>
<evidence type="ECO:0000259" key="14">
    <source>
        <dbReference type="Pfam" id="PF01467"/>
    </source>
</evidence>
<dbReference type="GO" id="GO:0005524">
    <property type="term" value="F:ATP binding"/>
    <property type="evidence" value="ECO:0007669"/>
    <property type="project" value="UniProtKB-KW"/>
</dbReference>
<keyword evidence="8" id="KW-0418">Kinase</keyword>
<keyword evidence="10" id="KW-0521">NADP</keyword>
<keyword evidence="9" id="KW-0067">ATP-binding</keyword>
<dbReference type="InterPro" id="IPR017437">
    <property type="entry name" value="ATP-NAD_kinase_PpnK-typ_C"/>
</dbReference>
<dbReference type="PANTHER" id="PTHR39321:SF3">
    <property type="entry name" value="PHOSPHOPANTETHEINE ADENYLYLTRANSFERASE"/>
    <property type="match status" value="1"/>
</dbReference>
<dbReference type="InterPro" id="IPR017438">
    <property type="entry name" value="ATP-NAD_kinase_N"/>
</dbReference>
<dbReference type="PANTHER" id="PTHR39321">
    <property type="entry name" value="NICOTINATE-NUCLEOTIDE ADENYLYLTRANSFERASE-RELATED"/>
    <property type="match status" value="1"/>
</dbReference>
<dbReference type="EMBL" id="MFGO01000011">
    <property type="protein sequence ID" value="OGF41293.1"/>
    <property type="molecule type" value="Genomic_DNA"/>
</dbReference>
<dbReference type="GO" id="GO:0003951">
    <property type="term" value="F:NAD+ kinase activity"/>
    <property type="evidence" value="ECO:0007669"/>
    <property type="project" value="UniProtKB-EC"/>
</dbReference>
<evidence type="ECO:0000256" key="12">
    <source>
        <dbReference type="ARBA" id="ARBA00047925"/>
    </source>
</evidence>
<comment type="catalytic activity">
    <reaction evidence="12">
        <text>NAD(+) + ATP = ADP + NADP(+) + H(+)</text>
        <dbReference type="Rhea" id="RHEA:18629"/>
        <dbReference type="ChEBI" id="CHEBI:15378"/>
        <dbReference type="ChEBI" id="CHEBI:30616"/>
        <dbReference type="ChEBI" id="CHEBI:57540"/>
        <dbReference type="ChEBI" id="CHEBI:58349"/>
        <dbReference type="ChEBI" id="CHEBI:456216"/>
        <dbReference type="EC" id="2.7.1.23"/>
    </reaction>
</comment>
<keyword evidence="6" id="KW-0548">Nucleotidyltransferase</keyword>
<comment type="catalytic activity">
    <reaction evidence="13">
        <text>nicotinate beta-D-ribonucleotide + ATP + H(+) = deamido-NAD(+) + diphosphate</text>
        <dbReference type="Rhea" id="RHEA:22860"/>
        <dbReference type="ChEBI" id="CHEBI:15378"/>
        <dbReference type="ChEBI" id="CHEBI:30616"/>
        <dbReference type="ChEBI" id="CHEBI:33019"/>
        <dbReference type="ChEBI" id="CHEBI:57502"/>
        <dbReference type="ChEBI" id="CHEBI:58437"/>
        <dbReference type="EC" id="2.7.7.18"/>
    </reaction>
</comment>
<reference evidence="15 16" key="1">
    <citation type="journal article" date="2016" name="Nat. Commun.">
        <title>Thousands of microbial genomes shed light on interconnected biogeochemical processes in an aquifer system.</title>
        <authorList>
            <person name="Anantharaman K."/>
            <person name="Brown C.T."/>
            <person name="Hug L.A."/>
            <person name="Sharon I."/>
            <person name="Castelle C.J."/>
            <person name="Probst A.J."/>
            <person name="Thomas B.C."/>
            <person name="Singh A."/>
            <person name="Wilkins M.J."/>
            <person name="Karaoz U."/>
            <person name="Brodie E.L."/>
            <person name="Williams K.H."/>
            <person name="Hubbard S.S."/>
            <person name="Banfield J.F."/>
        </authorList>
    </citation>
    <scope>NUCLEOTIDE SEQUENCE [LARGE SCALE GENOMIC DNA]</scope>
</reference>
<dbReference type="InterPro" id="IPR016064">
    <property type="entry name" value="NAD/diacylglycerol_kinase_sf"/>
</dbReference>
<sequence>MKKIALFGGSFNPIGTHHINIIKELVRDFDEVIVVLCGHRPDKATTNDIEPIHRAIMVDIALRGLSSKVKVDYSDLIHDMFTRTHKLDKKYSKDGEVWHVVGMDLIYGGARGESEIQASWQRGKELWCNLNFAVVEREGYKFSKDDLPPHAILIKPDHSGSSTEIRNNTFNHKSIDGLVTSEVKKYIEKYNLYRGVFPQPKAMMTIEDPGIKIVLNERDEKARNLRDNLKRLVDEDNPNLIVVIGGDGTMLRAIRKYWQLRLPFLGINTGHRGYLLNDGDVFTYKNFVVYQLPLLQVDTRSVDGRWRRDIGFADAWLERREGQSAWIEVEMNNGKIKKLIGDGILVSTSAGSTGYARNICKFSLPPYAHHLILAGMNIAEPVNWRDTIISRDATIKLKNLDIKKRPLRGFVDGVLIGEVERMNIKQSRIAAVELAFVPDLDIIEKHSRLNMPYLSS</sequence>
<dbReference type="GO" id="GO:0051287">
    <property type="term" value="F:NAD binding"/>
    <property type="evidence" value="ECO:0007669"/>
    <property type="project" value="UniProtKB-ARBA"/>
</dbReference>
<dbReference type="Pfam" id="PF01467">
    <property type="entry name" value="CTP_transf_like"/>
    <property type="match status" value="1"/>
</dbReference>
<dbReference type="Gene3D" id="3.40.50.10330">
    <property type="entry name" value="Probable inorganic polyphosphate/atp-NAD kinase, domain 1"/>
    <property type="match status" value="1"/>
</dbReference>
<dbReference type="AlphaFoldDB" id="A0A1F5TQV0"/>
<dbReference type="CDD" id="cd02165">
    <property type="entry name" value="NMNAT"/>
    <property type="match status" value="1"/>
</dbReference>
<dbReference type="Gene3D" id="3.40.50.620">
    <property type="entry name" value="HUPs"/>
    <property type="match status" value="1"/>
</dbReference>
<dbReference type="GO" id="GO:0006741">
    <property type="term" value="P:NADP+ biosynthetic process"/>
    <property type="evidence" value="ECO:0007669"/>
    <property type="project" value="InterPro"/>
</dbReference>
<evidence type="ECO:0000313" key="15">
    <source>
        <dbReference type="EMBL" id="OGF41293.1"/>
    </source>
</evidence>
<evidence type="ECO:0000256" key="11">
    <source>
        <dbReference type="ARBA" id="ARBA00023027"/>
    </source>
</evidence>
<dbReference type="GO" id="GO:0004515">
    <property type="term" value="F:nicotinate-nucleotide adenylyltransferase activity"/>
    <property type="evidence" value="ECO:0007669"/>
    <property type="project" value="UniProtKB-EC"/>
</dbReference>
<dbReference type="InterPro" id="IPR005248">
    <property type="entry name" value="NadD/NMNAT"/>
</dbReference>
<dbReference type="SUPFAM" id="SSF111331">
    <property type="entry name" value="NAD kinase/diacylglycerol kinase-like"/>
    <property type="match status" value="1"/>
</dbReference>